<feature type="transmembrane region" description="Helical" evidence="1">
    <location>
        <begin position="7"/>
        <end position="26"/>
    </location>
</feature>
<feature type="transmembrane region" description="Helical" evidence="1">
    <location>
        <begin position="46"/>
        <end position="69"/>
    </location>
</feature>
<evidence type="ECO:0000313" key="3">
    <source>
        <dbReference type="Proteomes" id="UP000280405"/>
    </source>
</evidence>
<proteinExistence type="predicted"/>
<accession>A0A3A8ERT6</accession>
<keyword evidence="1" id="KW-1133">Transmembrane helix</keyword>
<dbReference type="RefSeq" id="WP_120385288.1">
    <property type="nucleotide sequence ID" value="NZ_RAXT01000084.1"/>
</dbReference>
<dbReference type="AlphaFoldDB" id="A0A3A8ERT6"/>
<keyword evidence="3" id="KW-1185">Reference proteome</keyword>
<reference evidence="2 3" key="1">
    <citation type="submission" date="2018-09" db="EMBL/GenBank/DDBJ databases">
        <title>The draft genome of Acinetobacter spp. strains.</title>
        <authorList>
            <person name="Qin J."/>
            <person name="Feng Y."/>
            <person name="Zong Z."/>
        </authorList>
    </citation>
    <scope>NUCLEOTIDE SEQUENCE [LARGE SCALE GENOMIC DNA]</scope>
    <source>
        <strain evidence="2 3">WCHAc060115</strain>
    </source>
</reference>
<evidence type="ECO:0000256" key="1">
    <source>
        <dbReference type="SAM" id="Phobius"/>
    </source>
</evidence>
<dbReference type="OrthoDB" id="6711796at2"/>
<organism evidence="2 3">
    <name type="scientific">Acinetobacter rongchengensis</name>
    <dbReference type="NCBI Taxonomy" id="2419601"/>
    <lineage>
        <taxon>Bacteria</taxon>
        <taxon>Pseudomonadati</taxon>
        <taxon>Pseudomonadota</taxon>
        <taxon>Gammaproteobacteria</taxon>
        <taxon>Moraxellales</taxon>
        <taxon>Moraxellaceae</taxon>
        <taxon>Acinetobacter</taxon>
    </lineage>
</organism>
<sequence>MKISHIVIVGYLVLAFFTAIYGNFWGDYDYKGFAYNLGRGLIWPAVWFPAFGKFLGGLFIIAFVAYLTLSKR</sequence>
<protein>
    <submittedName>
        <fullName evidence="2">Uncharacterized protein</fullName>
    </submittedName>
</protein>
<dbReference type="EMBL" id="RAXT01000084">
    <property type="protein sequence ID" value="RKG33450.1"/>
    <property type="molecule type" value="Genomic_DNA"/>
</dbReference>
<keyword evidence="1" id="KW-0812">Transmembrane</keyword>
<comment type="caution">
    <text evidence="2">The sequence shown here is derived from an EMBL/GenBank/DDBJ whole genome shotgun (WGS) entry which is preliminary data.</text>
</comment>
<gene>
    <name evidence="2" type="ORF">D7V20_17940</name>
</gene>
<keyword evidence="1" id="KW-0472">Membrane</keyword>
<name>A0A3A8ERT6_9GAMM</name>
<evidence type="ECO:0000313" key="2">
    <source>
        <dbReference type="EMBL" id="RKG33450.1"/>
    </source>
</evidence>
<dbReference type="Proteomes" id="UP000280405">
    <property type="component" value="Unassembled WGS sequence"/>
</dbReference>